<dbReference type="RefSeq" id="WP_038680535.1">
    <property type="nucleotide sequence ID" value="NZ_CP007514.1"/>
</dbReference>
<dbReference type="PRINTS" id="PR00407">
    <property type="entry name" value="EUMOPTERIN"/>
</dbReference>
<keyword evidence="11" id="KW-1185">Reference proteome</keyword>
<dbReference type="Gene3D" id="3.90.420.10">
    <property type="entry name" value="Oxidoreductase, molybdopterin-binding domain"/>
    <property type="match status" value="1"/>
</dbReference>
<dbReference type="Pfam" id="PF03404">
    <property type="entry name" value="Mo-co_dimer"/>
    <property type="match status" value="1"/>
</dbReference>
<dbReference type="STRING" id="42256.RradSPS_0549"/>
<gene>
    <name evidence="9" type="ORF">RradSPS_0549</name>
    <name evidence="10" type="ORF">SIL72_04300</name>
</gene>
<feature type="transmembrane region" description="Helical" evidence="6">
    <location>
        <begin position="90"/>
        <end position="109"/>
    </location>
</feature>
<evidence type="ECO:0000313" key="9">
    <source>
        <dbReference type="EMBL" id="AHY45832.1"/>
    </source>
</evidence>
<keyword evidence="6" id="KW-0812">Transmembrane</keyword>
<keyword evidence="2" id="KW-0500">Molybdenum</keyword>
<feature type="compositionally biased region" description="Basic and acidic residues" evidence="5">
    <location>
        <begin position="219"/>
        <end position="247"/>
    </location>
</feature>
<organism evidence="9 11">
    <name type="scientific">Rubrobacter radiotolerans</name>
    <name type="common">Arthrobacter radiotolerans</name>
    <dbReference type="NCBI Taxonomy" id="42256"/>
    <lineage>
        <taxon>Bacteria</taxon>
        <taxon>Bacillati</taxon>
        <taxon>Actinomycetota</taxon>
        <taxon>Rubrobacteria</taxon>
        <taxon>Rubrobacterales</taxon>
        <taxon>Rubrobacteraceae</taxon>
        <taxon>Rubrobacter</taxon>
    </lineage>
</organism>
<evidence type="ECO:0000256" key="3">
    <source>
        <dbReference type="ARBA" id="ARBA00022723"/>
    </source>
</evidence>
<dbReference type="InterPro" id="IPR036374">
    <property type="entry name" value="OxRdtase_Mopterin-bd_sf"/>
</dbReference>
<dbReference type="SUPFAM" id="SSF81296">
    <property type="entry name" value="E set domains"/>
    <property type="match status" value="1"/>
</dbReference>
<dbReference type="InterPro" id="IPR008335">
    <property type="entry name" value="Mopterin_OxRdtase_euk"/>
</dbReference>
<keyword evidence="3" id="KW-0479">Metal-binding</keyword>
<dbReference type="InterPro" id="IPR014756">
    <property type="entry name" value="Ig_E-set"/>
</dbReference>
<keyword evidence="6" id="KW-0472">Membrane</keyword>
<feature type="domain" description="Moybdenum cofactor oxidoreductase dimerisation" evidence="8">
    <location>
        <begin position="454"/>
        <end position="519"/>
    </location>
</feature>
<dbReference type="eggNOG" id="COG2041">
    <property type="taxonomic scope" value="Bacteria"/>
</dbReference>
<dbReference type="GO" id="GO:0020037">
    <property type="term" value="F:heme binding"/>
    <property type="evidence" value="ECO:0007669"/>
    <property type="project" value="TreeGrafter"/>
</dbReference>
<dbReference type="HOGENOM" id="CLU_003827_2_0_11"/>
<dbReference type="AlphaFoldDB" id="A0A023X025"/>
<dbReference type="InterPro" id="IPR005066">
    <property type="entry name" value="MoCF_OxRdtse_dimer"/>
</dbReference>
<dbReference type="GO" id="GO:0006790">
    <property type="term" value="P:sulfur compound metabolic process"/>
    <property type="evidence" value="ECO:0007669"/>
    <property type="project" value="TreeGrafter"/>
</dbReference>
<evidence type="ECO:0000256" key="2">
    <source>
        <dbReference type="ARBA" id="ARBA00022505"/>
    </source>
</evidence>
<evidence type="ECO:0000259" key="8">
    <source>
        <dbReference type="Pfam" id="PF03404"/>
    </source>
</evidence>
<feature type="transmembrane region" description="Helical" evidence="6">
    <location>
        <begin position="115"/>
        <end position="134"/>
    </location>
</feature>
<dbReference type="EMBL" id="JAWXXX010000001">
    <property type="protein sequence ID" value="MDX5893246.1"/>
    <property type="molecule type" value="Genomic_DNA"/>
</dbReference>
<dbReference type="SUPFAM" id="SSF56524">
    <property type="entry name" value="Oxidoreductase molybdopterin-binding domain"/>
    <property type="match status" value="1"/>
</dbReference>
<dbReference type="PANTHER" id="PTHR19372:SF7">
    <property type="entry name" value="SULFITE OXIDASE, MITOCHONDRIAL"/>
    <property type="match status" value="1"/>
</dbReference>
<feature type="domain" description="Oxidoreductase molybdopterin-binding" evidence="7">
    <location>
        <begin position="284"/>
        <end position="441"/>
    </location>
</feature>
<feature type="transmembrane region" description="Helical" evidence="6">
    <location>
        <begin position="64"/>
        <end position="83"/>
    </location>
</feature>
<reference evidence="9 11" key="1">
    <citation type="submission" date="2014-03" db="EMBL/GenBank/DDBJ databases">
        <title>Complete genome sequence of the Radio-Resistant Rubrobacter radiotolerans RSPS-4.</title>
        <authorList>
            <person name="Egas C.C."/>
            <person name="Barroso C.C."/>
            <person name="Froufe H.J.C."/>
            <person name="Pacheco J.J."/>
            <person name="Albuquerque L.L."/>
            <person name="da Costa M.M.S."/>
        </authorList>
    </citation>
    <scope>NUCLEOTIDE SEQUENCE [LARGE SCALE GENOMIC DNA]</scope>
    <source>
        <strain evidence="9 11">RSPS-4</strain>
    </source>
</reference>
<evidence type="ECO:0000256" key="4">
    <source>
        <dbReference type="ARBA" id="ARBA00023002"/>
    </source>
</evidence>
<keyword evidence="4" id="KW-0560">Oxidoreductase</keyword>
<evidence type="ECO:0000256" key="1">
    <source>
        <dbReference type="ARBA" id="ARBA00001924"/>
    </source>
</evidence>
<feature type="region of interest" description="Disordered" evidence="5">
    <location>
        <begin position="148"/>
        <end position="179"/>
    </location>
</feature>
<dbReference type="PANTHER" id="PTHR19372">
    <property type="entry name" value="SULFITE REDUCTASE"/>
    <property type="match status" value="1"/>
</dbReference>
<accession>A0A023X025</accession>
<reference evidence="10" key="2">
    <citation type="submission" date="2023-11" db="EMBL/GenBank/DDBJ databases">
        <title>MicrobeMod: A computational toolkit for identifying prokaryotic methylation and restriction-modification with nanopore sequencing.</title>
        <authorList>
            <person name="Crits-Christoph A."/>
            <person name="Kang S.C."/>
            <person name="Lee H."/>
            <person name="Ostrov N."/>
        </authorList>
    </citation>
    <scope>NUCLEOTIDE SEQUENCE</scope>
    <source>
        <strain evidence="10">ATCC 51242</strain>
    </source>
</reference>
<evidence type="ECO:0000313" key="11">
    <source>
        <dbReference type="Proteomes" id="UP000025229"/>
    </source>
</evidence>
<dbReference type="EMBL" id="CP007514">
    <property type="protein sequence ID" value="AHY45832.1"/>
    <property type="molecule type" value="Genomic_DNA"/>
</dbReference>
<dbReference type="InterPro" id="IPR000572">
    <property type="entry name" value="OxRdtase_Mopterin-bd_dom"/>
</dbReference>
<dbReference type="GO" id="GO:0043546">
    <property type="term" value="F:molybdopterin cofactor binding"/>
    <property type="evidence" value="ECO:0007669"/>
    <property type="project" value="TreeGrafter"/>
</dbReference>
<feature type="transmembrane region" description="Helical" evidence="6">
    <location>
        <begin position="188"/>
        <end position="211"/>
    </location>
</feature>
<evidence type="ECO:0000313" key="10">
    <source>
        <dbReference type="EMBL" id="MDX5893246.1"/>
    </source>
</evidence>
<dbReference type="KEGG" id="rrd:RradSPS_0549"/>
<protein>
    <submittedName>
        <fullName evidence="10">Molybdopterin-dependent oxidoreductase</fullName>
    </submittedName>
    <submittedName>
        <fullName evidence="9">Oxidoreductase molybdopterin binding domain</fullName>
    </submittedName>
</protein>
<feature type="region of interest" description="Disordered" evidence="5">
    <location>
        <begin position="214"/>
        <end position="252"/>
    </location>
</feature>
<proteinExistence type="predicted"/>
<evidence type="ECO:0000256" key="6">
    <source>
        <dbReference type="SAM" id="Phobius"/>
    </source>
</evidence>
<dbReference type="PATRIC" id="fig|42256.3.peg.556"/>
<dbReference type="OrthoDB" id="9795587at2"/>
<comment type="cofactor">
    <cofactor evidence="1">
        <name>Mo-molybdopterin</name>
        <dbReference type="ChEBI" id="CHEBI:71302"/>
    </cofactor>
</comment>
<dbReference type="GO" id="GO:0030151">
    <property type="term" value="F:molybdenum ion binding"/>
    <property type="evidence" value="ECO:0007669"/>
    <property type="project" value="InterPro"/>
</dbReference>
<name>A0A023X025_RUBRA</name>
<dbReference type="Proteomes" id="UP001281130">
    <property type="component" value="Unassembled WGS sequence"/>
</dbReference>
<dbReference type="GO" id="GO:0008482">
    <property type="term" value="F:sulfite oxidase activity"/>
    <property type="evidence" value="ECO:0007669"/>
    <property type="project" value="TreeGrafter"/>
</dbReference>
<sequence length="567" mass="58567">MGRGARAAVAGVAGAVLAFGLAEFVHGIYDGVPSVFTALAQGVIELTPGGFATRAIEALGTADIPVLIASMIVGALVVAALLANLRLRSGALAMLAVVGLAAVALAAVFTQPAVVAVPTVLTIAGALAAGSLVAEGILRRAGLVGEAGAPGAPEPPPAEQPASPSGQMAGVRRRDAHSGRGVRFDRRAFLALSGGAAAAGLALVGAGRFLAGSSASESTSERPLRLSDSPGERTAGRETTAARDEVANRTLPPVPEDAKLAAVEDVTPLVTPAADFYLIDTALTSPRVDRESWSLKVGGAGVANPLNLSYSDLLSMPTREVDCTLACVSNEVGGGLVSNARWTGVMLSDVLNEAGVTRETLGAANEQLVGRSVDGWTAGFRTDLAFDGREAILAFGMNGNELPVRHGYPVRLVVPGLYGYVSATKWLQEIELTDWDFDAYWIQRTWTKEGPIKTQSRIDTVSPDEELSAGVIPVGGVAWAPHRGVSRVEVSTDGGESWNEAELAAQLSEDTWRQFVYNWEASPGEYTLQVCATDGEGVTQTATERGPHGGGGTDGATGYHTINVVVA</sequence>
<evidence type="ECO:0000256" key="5">
    <source>
        <dbReference type="SAM" id="MobiDB-lite"/>
    </source>
</evidence>
<dbReference type="Proteomes" id="UP000025229">
    <property type="component" value="Chromosome"/>
</dbReference>
<dbReference type="Pfam" id="PF00174">
    <property type="entry name" value="Oxidored_molyb"/>
    <property type="match status" value="1"/>
</dbReference>
<keyword evidence="6" id="KW-1133">Transmembrane helix</keyword>
<evidence type="ECO:0000259" key="7">
    <source>
        <dbReference type="Pfam" id="PF00174"/>
    </source>
</evidence>
<dbReference type="Gene3D" id="2.60.40.650">
    <property type="match status" value="1"/>
</dbReference>